<reference evidence="1" key="2">
    <citation type="submission" date="2016-06" db="EMBL/GenBank/DDBJ databases">
        <title>The genome of a short-lived fish provides insights into sex chromosome evolution and the genetic control of aging.</title>
        <authorList>
            <person name="Reichwald K."/>
            <person name="Felder M."/>
            <person name="Petzold A."/>
            <person name="Koch P."/>
            <person name="Groth M."/>
            <person name="Platzer M."/>
        </authorList>
    </citation>
    <scope>NUCLEOTIDE SEQUENCE</scope>
    <source>
        <tissue evidence="1">Brain</tissue>
    </source>
</reference>
<reference evidence="1" key="1">
    <citation type="submission" date="2016-05" db="EMBL/GenBank/DDBJ databases">
        <authorList>
            <person name="Lavstsen T."/>
            <person name="Jespersen J.S."/>
        </authorList>
    </citation>
    <scope>NUCLEOTIDE SEQUENCE</scope>
    <source>
        <tissue evidence="1">Brain</tissue>
    </source>
</reference>
<protein>
    <submittedName>
        <fullName evidence="1">Uncharacterized protein</fullName>
    </submittedName>
</protein>
<proteinExistence type="predicted"/>
<dbReference type="AlphaFoldDB" id="A0A1A8E3Y0"/>
<evidence type="ECO:0000313" key="1">
    <source>
        <dbReference type="EMBL" id="SBQ39789.1"/>
    </source>
</evidence>
<accession>A0A1A8E3Y0</accession>
<dbReference type="EMBL" id="HAEA01011309">
    <property type="protein sequence ID" value="SBQ39789.1"/>
    <property type="molecule type" value="Transcribed_RNA"/>
</dbReference>
<feature type="non-terminal residue" evidence="1">
    <location>
        <position position="1"/>
    </location>
</feature>
<organism evidence="1">
    <name type="scientific">Nothobranchius kadleci</name>
    <name type="common">African annual killifish</name>
    <dbReference type="NCBI Taxonomy" id="1051664"/>
    <lineage>
        <taxon>Eukaryota</taxon>
        <taxon>Metazoa</taxon>
        <taxon>Chordata</taxon>
        <taxon>Craniata</taxon>
        <taxon>Vertebrata</taxon>
        <taxon>Euteleostomi</taxon>
        <taxon>Actinopterygii</taxon>
        <taxon>Neopterygii</taxon>
        <taxon>Teleostei</taxon>
        <taxon>Neoteleostei</taxon>
        <taxon>Acanthomorphata</taxon>
        <taxon>Ovalentaria</taxon>
        <taxon>Atherinomorphae</taxon>
        <taxon>Cyprinodontiformes</taxon>
        <taxon>Nothobranchiidae</taxon>
        <taxon>Nothobranchius</taxon>
    </lineage>
</organism>
<gene>
    <name evidence="1" type="primary">Nfu_g_1_011509</name>
</gene>
<sequence>ISNISPIVDNYEQPDFGEIDSSHSLFQRGHFHPSINGLYLLVRAGSWGAGVYLQLSSGIQAGYTLNKLPVHRRATRTRTRLTTKHTLS</sequence>
<feature type="non-terminal residue" evidence="1">
    <location>
        <position position="88"/>
    </location>
</feature>
<name>A0A1A8E3Y0_NOTKA</name>